<keyword evidence="2" id="KW-1185">Reference proteome</keyword>
<gene>
    <name evidence="1" type="ORF">A3Q56_06310</name>
</gene>
<dbReference type="Proteomes" id="UP000078046">
    <property type="component" value="Unassembled WGS sequence"/>
</dbReference>
<dbReference type="EMBL" id="LWCA01001083">
    <property type="protein sequence ID" value="OAF65968.1"/>
    <property type="molecule type" value="Genomic_DNA"/>
</dbReference>
<organism evidence="1 2">
    <name type="scientific">Intoshia linei</name>
    <dbReference type="NCBI Taxonomy" id="1819745"/>
    <lineage>
        <taxon>Eukaryota</taxon>
        <taxon>Metazoa</taxon>
        <taxon>Spiralia</taxon>
        <taxon>Lophotrochozoa</taxon>
        <taxon>Mesozoa</taxon>
        <taxon>Orthonectida</taxon>
        <taxon>Rhopaluridae</taxon>
        <taxon>Intoshia</taxon>
    </lineage>
</organism>
<comment type="caution">
    <text evidence="1">The sequence shown here is derived from an EMBL/GenBank/DDBJ whole genome shotgun (WGS) entry which is preliminary data.</text>
</comment>
<reference evidence="1 2" key="1">
    <citation type="submission" date="2016-04" db="EMBL/GenBank/DDBJ databases">
        <title>The genome of Intoshia linei affirms orthonectids as highly simplified spiralians.</title>
        <authorList>
            <person name="Mikhailov K.V."/>
            <person name="Slusarev G.S."/>
            <person name="Nikitin M.A."/>
            <person name="Logacheva M.D."/>
            <person name="Penin A."/>
            <person name="Aleoshin V."/>
            <person name="Panchin Y.V."/>
        </authorList>
    </citation>
    <scope>NUCLEOTIDE SEQUENCE [LARGE SCALE GENOMIC DNA]</scope>
    <source>
        <strain evidence="1">Intl2013</strain>
        <tissue evidence="1">Whole animal</tissue>
    </source>
</reference>
<evidence type="ECO:0000313" key="1">
    <source>
        <dbReference type="EMBL" id="OAF65968.1"/>
    </source>
</evidence>
<dbReference type="Gene3D" id="3.30.420.10">
    <property type="entry name" value="Ribonuclease H-like superfamily/Ribonuclease H"/>
    <property type="match status" value="1"/>
</dbReference>
<accession>A0A177AVC8</accession>
<dbReference type="InterPro" id="IPR036397">
    <property type="entry name" value="RNaseH_sf"/>
</dbReference>
<sequence length="113" mass="13201">MEKLKILCTTEFNDWDEKLDEIVYSFRALPSSRTGISPLQLLFGEKDDNALEKFKKSFSSHNSAYVPNVPIRSKNQKIYKKRDPRNCSISKRLVDCDLTNNQIKQSNNIERIF</sequence>
<evidence type="ECO:0000313" key="2">
    <source>
        <dbReference type="Proteomes" id="UP000078046"/>
    </source>
</evidence>
<dbReference type="OrthoDB" id="6430866at2759"/>
<dbReference type="AlphaFoldDB" id="A0A177AVC8"/>
<protein>
    <submittedName>
        <fullName evidence="1">Uncharacterized protein</fullName>
    </submittedName>
</protein>
<proteinExistence type="predicted"/>
<dbReference type="GO" id="GO:0003676">
    <property type="term" value="F:nucleic acid binding"/>
    <property type="evidence" value="ECO:0007669"/>
    <property type="project" value="InterPro"/>
</dbReference>
<name>A0A177AVC8_9BILA</name>